<dbReference type="RefSeq" id="WP_342022910.1">
    <property type="nucleotide sequence ID" value="NZ_CP151657.1"/>
</dbReference>
<evidence type="ECO:0000256" key="6">
    <source>
        <dbReference type="ARBA" id="ARBA00023136"/>
    </source>
</evidence>
<dbReference type="Proteomes" id="UP001448858">
    <property type="component" value="Chromosome"/>
</dbReference>
<evidence type="ECO:0000256" key="4">
    <source>
        <dbReference type="ARBA" id="ARBA00022692"/>
    </source>
</evidence>
<dbReference type="Pfam" id="PF00893">
    <property type="entry name" value="Multi_Drug_Res"/>
    <property type="match status" value="1"/>
</dbReference>
<keyword evidence="3" id="KW-1003">Cell membrane</keyword>
<proteinExistence type="inferred from homology"/>
<evidence type="ECO:0000256" key="1">
    <source>
        <dbReference type="ARBA" id="ARBA00004651"/>
    </source>
</evidence>
<dbReference type="SUPFAM" id="SSF103481">
    <property type="entry name" value="Multidrug resistance efflux transporter EmrE"/>
    <property type="match status" value="1"/>
</dbReference>
<dbReference type="Gene3D" id="1.10.3730.20">
    <property type="match status" value="1"/>
</dbReference>
<evidence type="ECO:0000256" key="7">
    <source>
        <dbReference type="RuleBase" id="RU003942"/>
    </source>
</evidence>
<keyword evidence="2" id="KW-0813">Transport</keyword>
<dbReference type="EMBL" id="CP151657">
    <property type="protein sequence ID" value="WZP15244.1"/>
    <property type="molecule type" value="Genomic_DNA"/>
</dbReference>
<accession>A0ABZ2ZSV3</accession>
<protein>
    <submittedName>
        <fullName evidence="9">Multidrug efflux SMR transporter</fullName>
    </submittedName>
</protein>
<dbReference type="InterPro" id="IPR000390">
    <property type="entry name" value="Small_drug/metabolite_transptr"/>
</dbReference>
<feature type="transmembrane region" description="Helical" evidence="8">
    <location>
        <begin position="57"/>
        <end position="78"/>
    </location>
</feature>
<dbReference type="InterPro" id="IPR037185">
    <property type="entry name" value="EmrE-like"/>
</dbReference>
<organism evidence="9 10">
    <name type="scientific">Arthrobacter citreus</name>
    <dbReference type="NCBI Taxonomy" id="1670"/>
    <lineage>
        <taxon>Bacteria</taxon>
        <taxon>Bacillati</taxon>
        <taxon>Actinomycetota</taxon>
        <taxon>Actinomycetes</taxon>
        <taxon>Micrococcales</taxon>
        <taxon>Micrococcaceae</taxon>
        <taxon>Arthrobacter</taxon>
    </lineage>
</organism>
<evidence type="ECO:0000256" key="2">
    <source>
        <dbReference type="ARBA" id="ARBA00022448"/>
    </source>
</evidence>
<evidence type="ECO:0000313" key="10">
    <source>
        <dbReference type="Proteomes" id="UP001448858"/>
    </source>
</evidence>
<keyword evidence="6 8" id="KW-0472">Membrane</keyword>
<keyword evidence="4 7" id="KW-0812">Transmembrane</keyword>
<keyword evidence="5 8" id="KW-1133">Transmembrane helix</keyword>
<evidence type="ECO:0000313" key="9">
    <source>
        <dbReference type="EMBL" id="WZP15244.1"/>
    </source>
</evidence>
<comment type="subcellular location">
    <subcellularLocation>
        <location evidence="1 7">Cell membrane</location>
        <topology evidence="1 7">Multi-pass membrane protein</topology>
    </subcellularLocation>
</comment>
<dbReference type="InterPro" id="IPR045324">
    <property type="entry name" value="Small_multidrug_res"/>
</dbReference>
<feature type="transmembrane region" description="Helical" evidence="8">
    <location>
        <begin position="30"/>
        <end position="50"/>
    </location>
</feature>
<evidence type="ECO:0000256" key="8">
    <source>
        <dbReference type="SAM" id="Phobius"/>
    </source>
</evidence>
<name>A0ABZ2ZSV3_9MICC</name>
<evidence type="ECO:0000256" key="3">
    <source>
        <dbReference type="ARBA" id="ARBA00022475"/>
    </source>
</evidence>
<reference evidence="9 10" key="1">
    <citation type="submission" date="2024-04" db="EMBL/GenBank/DDBJ databases">
        <title>Arthrobacter sp. from Plains bison fecal sample.</title>
        <authorList>
            <person name="Ruzzini A."/>
        </authorList>
    </citation>
    <scope>NUCLEOTIDE SEQUENCE [LARGE SCALE GENOMIC DNA]</scope>
    <source>
        <strain evidence="9 10">EINP1</strain>
    </source>
</reference>
<dbReference type="PANTHER" id="PTHR30561">
    <property type="entry name" value="SMR FAMILY PROTON-DEPENDENT DRUG EFFLUX TRANSPORTER SUGE"/>
    <property type="match status" value="1"/>
</dbReference>
<keyword evidence="10" id="KW-1185">Reference proteome</keyword>
<evidence type="ECO:0000256" key="5">
    <source>
        <dbReference type="ARBA" id="ARBA00022989"/>
    </source>
</evidence>
<gene>
    <name evidence="9" type="ORF">AAE021_13845</name>
</gene>
<comment type="similarity">
    <text evidence="7">Belongs to the drug/metabolite transporter (DMT) superfamily. Small multidrug resistance (SMR) (TC 2.A.7.1) family.</text>
</comment>
<sequence length="123" mass="12556">MHWFLLAAAIAAEIAATTLLKVSAGFSKPAASIGTVLGYVLSFYLLSLVLKYVPLSMAYAIWSAAGTIAIALIGVVWFQERLTALQLTGILLTAAGVALINLGAGSGSAAPEAGSGVGHHLHH</sequence>
<feature type="transmembrane region" description="Helical" evidence="8">
    <location>
        <begin position="84"/>
        <end position="104"/>
    </location>
</feature>
<dbReference type="PANTHER" id="PTHR30561:SF1">
    <property type="entry name" value="MULTIDRUG TRANSPORTER EMRE"/>
    <property type="match status" value="1"/>
</dbReference>